<dbReference type="EMBL" id="JAAIUW010000012">
    <property type="protein sequence ID" value="KAF7807493.1"/>
    <property type="molecule type" value="Genomic_DNA"/>
</dbReference>
<feature type="region of interest" description="Disordered" evidence="1">
    <location>
        <begin position="35"/>
        <end position="58"/>
    </location>
</feature>
<evidence type="ECO:0000256" key="1">
    <source>
        <dbReference type="SAM" id="MobiDB-lite"/>
    </source>
</evidence>
<accession>A0A834SQX6</accession>
<comment type="caution">
    <text evidence="2">The sequence shown here is derived from an EMBL/GenBank/DDBJ whole genome shotgun (WGS) entry which is preliminary data.</text>
</comment>
<organism evidence="2 3">
    <name type="scientific">Senna tora</name>
    <dbReference type="NCBI Taxonomy" id="362788"/>
    <lineage>
        <taxon>Eukaryota</taxon>
        <taxon>Viridiplantae</taxon>
        <taxon>Streptophyta</taxon>
        <taxon>Embryophyta</taxon>
        <taxon>Tracheophyta</taxon>
        <taxon>Spermatophyta</taxon>
        <taxon>Magnoliopsida</taxon>
        <taxon>eudicotyledons</taxon>
        <taxon>Gunneridae</taxon>
        <taxon>Pentapetalae</taxon>
        <taxon>rosids</taxon>
        <taxon>fabids</taxon>
        <taxon>Fabales</taxon>
        <taxon>Fabaceae</taxon>
        <taxon>Caesalpinioideae</taxon>
        <taxon>Cassia clade</taxon>
        <taxon>Senna</taxon>
    </lineage>
</organism>
<gene>
    <name evidence="2" type="ORF">G2W53_039654</name>
</gene>
<dbReference type="AlphaFoldDB" id="A0A834SQX6"/>
<proteinExistence type="predicted"/>
<evidence type="ECO:0000313" key="3">
    <source>
        <dbReference type="Proteomes" id="UP000634136"/>
    </source>
</evidence>
<protein>
    <submittedName>
        <fullName evidence="2">Uncharacterized protein</fullName>
    </submittedName>
</protein>
<name>A0A834SQX6_9FABA</name>
<sequence>MWQGSVPVLVKKASEDQKPNVAGLHARSCIKKKAKTKSLKWKGSAPVLAKKTKQRPKA</sequence>
<reference evidence="2" key="1">
    <citation type="submission" date="2020-09" db="EMBL/GenBank/DDBJ databases">
        <title>Genome-Enabled Discovery of Anthraquinone Biosynthesis in Senna tora.</title>
        <authorList>
            <person name="Kang S.-H."/>
            <person name="Pandey R.P."/>
            <person name="Lee C.-M."/>
            <person name="Sim J.-S."/>
            <person name="Jeong J.-T."/>
            <person name="Choi B.-S."/>
            <person name="Jung M."/>
            <person name="Ginzburg D."/>
            <person name="Zhao K."/>
            <person name="Won S.Y."/>
            <person name="Oh T.-J."/>
            <person name="Yu Y."/>
            <person name="Kim N.-H."/>
            <person name="Lee O.R."/>
            <person name="Lee T.-H."/>
            <person name="Bashyal P."/>
            <person name="Kim T.-S."/>
            <person name="Lee W.-H."/>
            <person name="Kawkins C."/>
            <person name="Kim C.-K."/>
            <person name="Kim J.S."/>
            <person name="Ahn B.O."/>
            <person name="Rhee S.Y."/>
            <person name="Sohng J.K."/>
        </authorList>
    </citation>
    <scope>NUCLEOTIDE SEQUENCE</scope>
    <source>
        <tissue evidence="2">Leaf</tissue>
    </source>
</reference>
<evidence type="ECO:0000313" key="2">
    <source>
        <dbReference type="EMBL" id="KAF7807493.1"/>
    </source>
</evidence>
<keyword evidence="3" id="KW-1185">Reference proteome</keyword>
<dbReference type="Proteomes" id="UP000634136">
    <property type="component" value="Unassembled WGS sequence"/>
</dbReference>